<sequence length="596" mass="67019">MRTLVLIVFPAFVQILISLIIFLPPVLCSELPASNESIQAVKDMNASSNYVFLVSASDSGNDQVTAGERNRPLLKAIGTEDEFLASLGKSSVNMAGEWKKLNSLLSCGMGHHTINIGRMARNYAVASNSPGAPDGVQNRPLYIHLKWGGNMPKRGFYLVIEKTAGTSNEVIMLPEEPYIEMPPKAGLFEGIFAHEHGHLIDSLFEKQNETQGWVPERLPHTTPAITDFQTAFTEGWGNHFEAVTDDLSDSSAMEQRFGTLSLKGRAYFMQLMDLATISQSFKRGSWMRQGLFAFRRVNAELNALPAGNCIDQHMFARAWTEPSFNLSMLKNGQQMLSCEGLCATLFYRLATDKAIQENYLDPEFYWPFLNEQKKISEKEVRERVSPLENGYLKLIHARALTFRKIIETSVRQPDEHPVHTAAFIETACSEFPSDRKNLILHFLETTMLSTCRPDALDIYSSWEAKAREIMSDPGSANDGIRAAFSAISSDLERLSKDSSTICKFLGQPLWLENDMFKFESKMGFSLERLSINLNAAEEYELMTIPGISFETAARITNFIRKNGPLKKLDDLQILHLSDALYNQLDQMVKLHAKLKK</sequence>
<dbReference type="AlphaFoldDB" id="A0A2N1PL48"/>
<dbReference type="Pfam" id="PF12836">
    <property type="entry name" value="HHH_3"/>
    <property type="match status" value="1"/>
</dbReference>
<proteinExistence type="predicted"/>
<organism evidence="1 2">
    <name type="scientific">Candidatus Wallbacteria bacterium HGW-Wallbacteria-1</name>
    <dbReference type="NCBI Taxonomy" id="2013854"/>
    <lineage>
        <taxon>Bacteria</taxon>
        <taxon>Candidatus Walliibacteriota</taxon>
    </lineage>
</organism>
<dbReference type="InterPro" id="IPR010994">
    <property type="entry name" value="RuvA_2-like"/>
</dbReference>
<evidence type="ECO:0000313" key="1">
    <source>
        <dbReference type="EMBL" id="PKK89056.1"/>
    </source>
</evidence>
<dbReference type="EMBL" id="PGXC01000026">
    <property type="protein sequence ID" value="PKK89056.1"/>
    <property type="molecule type" value="Genomic_DNA"/>
</dbReference>
<evidence type="ECO:0000313" key="2">
    <source>
        <dbReference type="Proteomes" id="UP000233256"/>
    </source>
</evidence>
<protein>
    <recommendedName>
        <fullName evidence="3">Helix-hairpin-helix DNA-binding motif class 1 domain-containing protein</fullName>
    </recommendedName>
</protein>
<dbReference type="Proteomes" id="UP000233256">
    <property type="component" value="Unassembled WGS sequence"/>
</dbReference>
<dbReference type="Gene3D" id="1.10.150.280">
    <property type="entry name" value="AF1531-like domain"/>
    <property type="match status" value="1"/>
</dbReference>
<dbReference type="SUPFAM" id="SSF47781">
    <property type="entry name" value="RuvA domain 2-like"/>
    <property type="match status" value="1"/>
</dbReference>
<name>A0A2N1PL48_9BACT</name>
<gene>
    <name evidence="1" type="ORF">CVV64_16030</name>
</gene>
<evidence type="ECO:0008006" key="3">
    <source>
        <dbReference type="Google" id="ProtNLM"/>
    </source>
</evidence>
<accession>A0A2N1PL48</accession>
<comment type="caution">
    <text evidence="1">The sequence shown here is derived from an EMBL/GenBank/DDBJ whole genome shotgun (WGS) entry which is preliminary data.</text>
</comment>
<reference evidence="1 2" key="1">
    <citation type="journal article" date="2017" name="ISME J.">
        <title>Potential for microbial H2 and metal transformations associated with novel bacteria and archaea in deep terrestrial subsurface sediments.</title>
        <authorList>
            <person name="Hernsdorf A.W."/>
            <person name="Amano Y."/>
            <person name="Miyakawa K."/>
            <person name="Ise K."/>
            <person name="Suzuki Y."/>
            <person name="Anantharaman K."/>
            <person name="Probst A."/>
            <person name="Burstein D."/>
            <person name="Thomas B.C."/>
            <person name="Banfield J.F."/>
        </authorList>
    </citation>
    <scope>NUCLEOTIDE SEQUENCE [LARGE SCALE GENOMIC DNA]</scope>
    <source>
        <strain evidence="1">HGW-Wallbacteria-1</strain>
    </source>
</reference>